<keyword evidence="3" id="KW-1185">Reference proteome</keyword>
<gene>
    <name evidence="2" type="ORF">EC844_1421</name>
</gene>
<dbReference type="Proteomes" id="UP000294963">
    <property type="component" value="Unassembled WGS sequence"/>
</dbReference>
<evidence type="ECO:0000313" key="2">
    <source>
        <dbReference type="EMBL" id="TCM59491.1"/>
    </source>
</evidence>
<feature type="chain" id="PRO_5020756362" evidence="1">
    <location>
        <begin position="20"/>
        <end position="42"/>
    </location>
</feature>
<proteinExistence type="predicted"/>
<feature type="signal peptide" evidence="1">
    <location>
        <begin position="1"/>
        <end position="19"/>
    </location>
</feature>
<keyword evidence="1" id="KW-0732">Signal</keyword>
<protein>
    <submittedName>
        <fullName evidence="2">Uncharacterized protein</fullName>
    </submittedName>
</protein>
<comment type="caution">
    <text evidence="2">The sequence shown here is derived from an EMBL/GenBank/DDBJ whole genome shotgun (WGS) entry which is preliminary data.</text>
</comment>
<name>A0A4R1X9V0_ACICA</name>
<reference evidence="2 3" key="1">
    <citation type="submission" date="2019-03" db="EMBL/GenBank/DDBJ databases">
        <title>Genomic analyses of the natural microbiome of Caenorhabditis elegans.</title>
        <authorList>
            <person name="Samuel B."/>
        </authorList>
    </citation>
    <scope>NUCLEOTIDE SEQUENCE [LARGE SCALE GENOMIC DNA]</scope>
    <source>
        <strain evidence="2 3">JUb89</strain>
    </source>
</reference>
<sequence length="42" mass="4773">MKKTLLTLCMVSYSAFATAQDLRCEKDKSALKSKHVFISKFC</sequence>
<organism evidence="2 3">
    <name type="scientific">Acinetobacter calcoaceticus</name>
    <dbReference type="NCBI Taxonomy" id="471"/>
    <lineage>
        <taxon>Bacteria</taxon>
        <taxon>Pseudomonadati</taxon>
        <taxon>Pseudomonadota</taxon>
        <taxon>Gammaproteobacteria</taxon>
        <taxon>Moraxellales</taxon>
        <taxon>Moraxellaceae</taxon>
        <taxon>Acinetobacter</taxon>
        <taxon>Acinetobacter calcoaceticus/baumannii complex</taxon>
    </lineage>
</organism>
<accession>A0A4R1X9V0</accession>
<evidence type="ECO:0000256" key="1">
    <source>
        <dbReference type="SAM" id="SignalP"/>
    </source>
</evidence>
<evidence type="ECO:0000313" key="3">
    <source>
        <dbReference type="Proteomes" id="UP000294963"/>
    </source>
</evidence>
<dbReference type="EMBL" id="SLVJ01000042">
    <property type="protein sequence ID" value="TCM59491.1"/>
    <property type="molecule type" value="Genomic_DNA"/>
</dbReference>
<dbReference type="AlphaFoldDB" id="A0A4R1X9V0"/>